<evidence type="ECO:0000313" key="2">
    <source>
        <dbReference type="Proteomes" id="UP000039865"/>
    </source>
</evidence>
<dbReference type="EMBL" id="CCKQ01013067">
    <property type="protein sequence ID" value="CDW84692.1"/>
    <property type="molecule type" value="Genomic_DNA"/>
</dbReference>
<proteinExistence type="predicted"/>
<accession>A0A078ATX2</accession>
<dbReference type="GO" id="GO:0003972">
    <property type="term" value="F:RNA ligase (ATP) activity"/>
    <property type="evidence" value="ECO:0007669"/>
    <property type="project" value="TreeGrafter"/>
</dbReference>
<dbReference type="PANTHER" id="PTHR32004">
    <property type="entry name" value="TRNA LIGASE"/>
    <property type="match status" value="1"/>
</dbReference>
<sequence>MQTVVSSANIRKLFLIPVGLPGMGKTTLAYTLQQAFTKINHSQQQQSKPNIIFKRISYDHILEEHQQKYQAKHPSTPFHEIIDIVRADADKEYLEVIDSNCKIQSDAQEMIFMDRNNTPDVWNDITGVIKSNDNTFQSDQNFQNQNETILILPNQVPVPKLNELYKCQNPITPQLIYNCIKRIFGRHSHSCLSSENKPKVVEVLLKFTKLYDNIDFENKDSLKGQFNHVLHLDFLSNSQQNISSLSTDTFNALVDGYNKTPKNFVPPSDETINMVLRYIEKQIENDIFTQNQQRNNRNQVDAQNAFVDQEDQVLILQQRIADSLILQTQSELNLQISSQIKLHKYL</sequence>
<dbReference type="AlphaFoldDB" id="A0A078ATX2"/>
<name>A0A078ATX2_STYLE</name>
<dbReference type="InParanoid" id="A0A078ATX2"/>
<dbReference type="Proteomes" id="UP000039865">
    <property type="component" value="Unassembled WGS sequence"/>
</dbReference>
<evidence type="ECO:0000313" key="1">
    <source>
        <dbReference type="EMBL" id="CDW84692.1"/>
    </source>
</evidence>
<reference evidence="1 2" key="1">
    <citation type="submission" date="2014-06" db="EMBL/GenBank/DDBJ databases">
        <authorList>
            <person name="Swart Estienne"/>
        </authorList>
    </citation>
    <scope>NUCLEOTIDE SEQUENCE [LARGE SCALE GENOMIC DNA]</scope>
    <source>
        <strain evidence="1 2">130c</strain>
    </source>
</reference>
<dbReference type="GO" id="GO:0005634">
    <property type="term" value="C:nucleus"/>
    <property type="evidence" value="ECO:0007669"/>
    <property type="project" value="TreeGrafter"/>
</dbReference>
<protein>
    <submittedName>
        <fullName evidence="1">Uncharacterized protein</fullName>
    </submittedName>
</protein>
<dbReference type="GO" id="GO:0006388">
    <property type="term" value="P:tRNA splicing, via endonucleolytic cleavage and ligation"/>
    <property type="evidence" value="ECO:0007669"/>
    <property type="project" value="TreeGrafter"/>
</dbReference>
<gene>
    <name evidence="1" type="primary">Contig17231.g18348</name>
    <name evidence="1" type="ORF">STYLEM_13758</name>
</gene>
<dbReference type="OrthoDB" id="322519at2759"/>
<dbReference type="PANTHER" id="PTHR32004:SF1">
    <property type="entry name" value="TRNA LIGASE"/>
    <property type="match status" value="1"/>
</dbReference>
<organism evidence="1 2">
    <name type="scientific">Stylonychia lemnae</name>
    <name type="common">Ciliate</name>
    <dbReference type="NCBI Taxonomy" id="5949"/>
    <lineage>
        <taxon>Eukaryota</taxon>
        <taxon>Sar</taxon>
        <taxon>Alveolata</taxon>
        <taxon>Ciliophora</taxon>
        <taxon>Intramacronucleata</taxon>
        <taxon>Spirotrichea</taxon>
        <taxon>Stichotrichia</taxon>
        <taxon>Sporadotrichida</taxon>
        <taxon>Oxytrichidae</taxon>
        <taxon>Stylonychinae</taxon>
        <taxon>Stylonychia</taxon>
    </lineage>
</organism>
<keyword evidence="2" id="KW-1185">Reference proteome</keyword>